<dbReference type="InterPro" id="IPR028081">
    <property type="entry name" value="Leu-bd"/>
</dbReference>
<dbReference type="SUPFAM" id="SSF53822">
    <property type="entry name" value="Periplasmic binding protein-like I"/>
    <property type="match status" value="1"/>
</dbReference>
<dbReference type="Gene3D" id="3.40.50.2300">
    <property type="match status" value="2"/>
</dbReference>
<dbReference type="PANTHER" id="PTHR47151:SF2">
    <property type="entry name" value="AMINO ACID BINDING PROTEIN"/>
    <property type="match status" value="1"/>
</dbReference>
<keyword evidence="6" id="KW-1185">Reference proteome</keyword>
<evidence type="ECO:0000313" key="5">
    <source>
        <dbReference type="EMBL" id="OIJ69072.1"/>
    </source>
</evidence>
<comment type="caution">
    <text evidence="5">The sequence shown here is derived from an EMBL/GenBank/DDBJ whole genome shotgun (WGS) entry which is preliminary data.</text>
</comment>
<name>A0A1J4P3D0_9ACTN</name>
<dbReference type="PANTHER" id="PTHR47151">
    <property type="entry name" value="LEU/ILE/VAL-BINDING ABC TRANSPORTER SUBUNIT"/>
    <property type="match status" value="1"/>
</dbReference>
<proteinExistence type="inferred from homology"/>
<evidence type="ECO:0000313" key="6">
    <source>
        <dbReference type="Proteomes" id="UP000034196"/>
    </source>
</evidence>
<evidence type="ECO:0000256" key="2">
    <source>
        <dbReference type="ARBA" id="ARBA00022729"/>
    </source>
</evidence>
<feature type="chain" id="PRO_5038881165" evidence="3">
    <location>
        <begin position="23"/>
        <end position="409"/>
    </location>
</feature>
<reference evidence="5" key="1">
    <citation type="submission" date="2016-10" db="EMBL/GenBank/DDBJ databases">
        <title>Genome sequence of Streptomyces mangrovisoli MUSC 149.</title>
        <authorList>
            <person name="Lee L.-H."/>
            <person name="Ser H.-L."/>
        </authorList>
    </citation>
    <scope>NUCLEOTIDE SEQUENCE [LARGE SCALE GENOMIC DNA]</scope>
    <source>
        <strain evidence="5">MUSC 149</strain>
    </source>
</reference>
<dbReference type="InterPro" id="IPR028082">
    <property type="entry name" value="Peripla_BP_I"/>
</dbReference>
<dbReference type="RefSeq" id="WP_046588906.1">
    <property type="nucleotide sequence ID" value="NZ_LAVA02000010.1"/>
</dbReference>
<keyword evidence="2 3" id="KW-0732">Signal</keyword>
<dbReference type="Proteomes" id="UP000034196">
    <property type="component" value="Unassembled WGS sequence"/>
</dbReference>
<gene>
    <name evidence="5" type="ORF">WN71_004625</name>
</gene>
<dbReference type="AlphaFoldDB" id="A0A1J4P3D0"/>
<sequence>MRQRSLIAITAALAAGALTLTACGSRDNGKSSDSGSGGTTVTIGIDAPLTGDLSALGLGIKNSVDLAAKTANKQNYVKGVTFKIVAKDDQAQPSAGQQNATSLVADNSVLGVVGPLNSSVAQSMQKVFDDAKLVEVSPANTNPALTQGDDWQNTKTRPYKSYFRTATTDAIQGPFAAQYVYNDAKKTKVFVIDDKKTYGAGLAATFTTEFKKLGGKVVGTQHINPDSKDFSAVATQVKNSGADVVYYGGEYPQAGPLSKQIKATGAKIPVVGGDGIFDPTFIKLAGSNATGDLATSVGAPVEDLDSAKTFVKNYKAAGYKDEYAAYGGYSYDSAWAIIEAVKKVVDDNGGKLPSDARAKVTAAMQNVSFDGVTGKVSFDEYGDATNKQLTVYSVENGAWKAVKSGTYTG</sequence>
<organism evidence="5 6">
    <name type="scientific">Streptomyces mangrovisoli</name>
    <dbReference type="NCBI Taxonomy" id="1428628"/>
    <lineage>
        <taxon>Bacteria</taxon>
        <taxon>Bacillati</taxon>
        <taxon>Actinomycetota</taxon>
        <taxon>Actinomycetes</taxon>
        <taxon>Kitasatosporales</taxon>
        <taxon>Streptomycetaceae</taxon>
        <taxon>Streptomyces</taxon>
    </lineage>
</organism>
<dbReference type="PROSITE" id="PS51257">
    <property type="entry name" value="PROKAR_LIPOPROTEIN"/>
    <property type="match status" value="1"/>
</dbReference>
<dbReference type="Pfam" id="PF13458">
    <property type="entry name" value="Peripla_BP_6"/>
    <property type="match status" value="1"/>
</dbReference>
<comment type="similarity">
    <text evidence="1">Belongs to the leucine-binding protein family.</text>
</comment>
<evidence type="ECO:0000256" key="3">
    <source>
        <dbReference type="SAM" id="SignalP"/>
    </source>
</evidence>
<feature type="signal peptide" evidence="3">
    <location>
        <begin position="1"/>
        <end position="22"/>
    </location>
</feature>
<accession>A0A1J4P3D0</accession>
<dbReference type="CDD" id="cd06342">
    <property type="entry name" value="PBP1_ABC_LIVBP-like"/>
    <property type="match status" value="1"/>
</dbReference>
<evidence type="ECO:0000259" key="4">
    <source>
        <dbReference type="Pfam" id="PF13458"/>
    </source>
</evidence>
<protein>
    <submittedName>
        <fullName evidence="5">Branched chain amino acid ABC transporter substrate-binding protein</fullName>
    </submittedName>
</protein>
<evidence type="ECO:0000256" key="1">
    <source>
        <dbReference type="ARBA" id="ARBA00010062"/>
    </source>
</evidence>
<dbReference type="EMBL" id="LAVA02000010">
    <property type="protein sequence ID" value="OIJ69072.1"/>
    <property type="molecule type" value="Genomic_DNA"/>
</dbReference>
<dbReference type="STRING" id="1428628.WN71_004625"/>
<feature type="domain" description="Leucine-binding protein" evidence="4">
    <location>
        <begin position="40"/>
        <end position="397"/>
    </location>
</feature>